<dbReference type="EMBL" id="JACHHO010000002">
    <property type="protein sequence ID" value="MBB5204438.1"/>
    <property type="molecule type" value="Genomic_DNA"/>
</dbReference>
<gene>
    <name evidence="1" type="ORF">HNQ51_001752</name>
</gene>
<dbReference type="InterPro" id="IPR036388">
    <property type="entry name" value="WH-like_DNA-bd_sf"/>
</dbReference>
<organism evidence="1 2">
    <name type="scientific">Inhella inkyongensis</name>
    <dbReference type="NCBI Taxonomy" id="392593"/>
    <lineage>
        <taxon>Bacteria</taxon>
        <taxon>Pseudomonadati</taxon>
        <taxon>Pseudomonadota</taxon>
        <taxon>Betaproteobacteria</taxon>
        <taxon>Burkholderiales</taxon>
        <taxon>Sphaerotilaceae</taxon>
        <taxon>Inhella</taxon>
    </lineage>
</organism>
<name>A0A840S4P7_9BURK</name>
<protein>
    <recommendedName>
        <fullName evidence="3">Phage protein</fullName>
    </recommendedName>
</protein>
<comment type="caution">
    <text evidence="1">The sequence shown here is derived from an EMBL/GenBank/DDBJ whole genome shotgun (WGS) entry which is preliminary data.</text>
</comment>
<keyword evidence="2" id="KW-1185">Reference proteome</keyword>
<proteinExistence type="predicted"/>
<evidence type="ECO:0000313" key="2">
    <source>
        <dbReference type="Proteomes" id="UP000554837"/>
    </source>
</evidence>
<reference evidence="1 2" key="1">
    <citation type="submission" date="2020-08" db="EMBL/GenBank/DDBJ databases">
        <title>Genomic Encyclopedia of Type Strains, Phase IV (KMG-IV): sequencing the most valuable type-strain genomes for metagenomic binning, comparative biology and taxonomic classification.</title>
        <authorList>
            <person name="Goeker M."/>
        </authorList>
    </citation>
    <scope>NUCLEOTIDE SEQUENCE [LARGE SCALE GENOMIC DNA]</scope>
    <source>
        <strain evidence="1 2">DSM 23958</strain>
    </source>
</reference>
<dbReference type="AlphaFoldDB" id="A0A840S4P7"/>
<evidence type="ECO:0008006" key="3">
    <source>
        <dbReference type="Google" id="ProtNLM"/>
    </source>
</evidence>
<dbReference type="RefSeq" id="WP_138855885.1">
    <property type="nucleotide sequence ID" value="NZ_CP040709.1"/>
</dbReference>
<dbReference type="Gene3D" id="1.10.10.10">
    <property type="entry name" value="Winged helix-like DNA-binding domain superfamily/Winged helix DNA-binding domain"/>
    <property type="match status" value="1"/>
</dbReference>
<evidence type="ECO:0000313" key="1">
    <source>
        <dbReference type="EMBL" id="MBB5204438.1"/>
    </source>
</evidence>
<sequence>MQIDMARARREQLRWLVILTLNNARPMGAVESVVLSVAQSVFPDATALELRRELDYLEDRKLVEIKRHPDGHWSAELTRHGVDVAEYTVDCDPGIARPVKYWPG</sequence>
<accession>A0A840S4P7</accession>
<dbReference type="Proteomes" id="UP000554837">
    <property type="component" value="Unassembled WGS sequence"/>
</dbReference>
<dbReference type="OrthoDB" id="5677692at2"/>